<feature type="region of interest" description="Disordered" evidence="1">
    <location>
        <begin position="118"/>
        <end position="151"/>
    </location>
</feature>
<organism evidence="3 4">
    <name type="scientific">Ophiocordyceps camponoti-floridani</name>
    <dbReference type="NCBI Taxonomy" id="2030778"/>
    <lineage>
        <taxon>Eukaryota</taxon>
        <taxon>Fungi</taxon>
        <taxon>Dikarya</taxon>
        <taxon>Ascomycota</taxon>
        <taxon>Pezizomycotina</taxon>
        <taxon>Sordariomycetes</taxon>
        <taxon>Hypocreomycetidae</taxon>
        <taxon>Hypocreales</taxon>
        <taxon>Ophiocordycipitaceae</taxon>
        <taxon>Ophiocordyceps</taxon>
    </lineage>
</organism>
<name>A0A8H4Q2V0_9HYPO</name>
<dbReference type="EMBL" id="JAACLJ010000007">
    <property type="protein sequence ID" value="KAF4583041.1"/>
    <property type="molecule type" value="Genomic_DNA"/>
</dbReference>
<dbReference type="AlphaFoldDB" id="A0A8H4Q2V0"/>
<feature type="domain" description="C2 NT-type" evidence="2">
    <location>
        <begin position="3"/>
        <end position="159"/>
    </location>
</feature>
<evidence type="ECO:0000256" key="1">
    <source>
        <dbReference type="SAM" id="MobiDB-lite"/>
    </source>
</evidence>
<accession>A0A8H4Q2V0</accession>
<dbReference type="PANTHER" id="PTHR21456">
    <property type="entry name" value="FAMILY WITH SEQUENCE SIMILARITY 102"/>
    <property type="match status" value="1"/>
</dbReference>
<dbReference type="PROSITE" id="PS51840">
    <property type="entry name" value="C2_NT"/>
    <property type="match status" value="1"/>
</dbReference>
<feature type="compositionally biased region" description="Pro residues" evidence="1">
    <location>
        <begin position="315"/>
        <end position="328"/>
    </location>
</feature>
<protein>
    <submittedName>
        <fullName evidence="3">Respiratory complex assembly protein Rmp1</fullName>
    </submittedName>
</protein>
<comment type="caution">
    <text evidence="3">The sequence shown here is derived from an EMBL/GenBank/DDBJ whole genome shotgun (WGS) entry which is preliminary data.</text>
</comment>
<dbReference type="Proteomes" id="UP000562929">
    <property type="component" value="Unassembled WGS sequence"/>
</dbReference>
<dbReference type="Pfam" id="PF10358">
    <property type="entry name" value="NT-C2"/>
    <property type="match status" value="1"/>
</dbReference>
<proteinExistence type="predicted"/>
<dbReference type="InterPro" id="IPR039931">
    <property type="entry name" value="EEIG1/2-like"/>
</dbReference>
<dbReference type="OrthoDB" id="3365224at2759"/>
<dbReference type="PANTHER" id="PTHR21456:SF1">
    <property type="entry name" value="C2 NT-TYPE DOMAIN-CONTAINING PROTEIN"/>
    <property type="match status" value="1"/>
</dbReference>
<dbReference type="InterPro" id="IPR019448">
    <property type="entry name" value="NT-C2"/>
</dbReference>
<reference evidence="3 4" key="1">
    <citation type="journal article" date="2020" name="G3 (Bethesda)">
        <title>Genetic Underpinnings of Host Manipulation by Ophiocordyceps as Revealed by Comparative Transcriptomics.</title>
        <authorList>
            <person name="Will I."/>
            <person name="Das B."/>
            <person name="Trinh T."/>
            <person name="Brachmann A."/>
            <person name="Ohm R.A."/>
            <person name="de Bekker C."/>
        </authorList>
    </citation>
    <scope>NUCLEOTIDE SEQUENCE [LARGE SCALE GENOMIC DNA]</scope>
    <source>
        <strain evidence="3 4">EC05</strain>
    </source>
</reference>
<feature type="compositionally biased region" description="Basic and acidic residues" evidence="1">
    <location>
        <begin position="368"/>
        <end position="396"/>
    </location>
</feature>
<feature type="compositionally biased region" description="Polar residues" evidence="1">
    <location>
        <begin position="121"/>
        <end position="142"/>
    </location>
</feature>
<sequence>MSSLISKTRKPKFELHLKIYDLNNVPLVSGQSFIKWHLAHSMHAEHRGRTAKCPVANHQVNYDFAKLVPSLRISVDRNNQLAECPLELEVLQEFSVADKMSLGRIRLNLSEYVGESEKDSSALTNSTTGNMASSTGSLPRQPSVSSSASTARSSVVSASDVKTVEDGVVRRYLMQDSKVNSTLKIGILMVQIDGDRNYVAPVLRSAPVFGSIAGFQADDDAGFLPNLTKSRDAYELQDLYRRSLAAAWLRQPSELPADECIEDIFSGGNGWKAVKSGANSTPDTDEDDNNNRPSNATLRPNDLRRFQQQQHQHHPLPPPTQPQPPPRPHLQRLKRPQQQQHDLRDDEVASVRSASLGSLAPTLGSGSDADRRADDGTSMRRLREVPESDLRSDLRAWELPGVAS</sequence>
<feature type="region of interest" description="Disordered" evidence="1">
    <location>
        <begin position="273"/>
        <end position="404"/>
    </location>
</feature>
<evidence type="ECO:0000259" key="2">
    <source>
        <dbReference type="PROSITE" id="PS51840"/>
    </source>
</evidence>
<evidence type="ECO:0000313" key="3">
    <source>
        <dbReference type="EMBL" id="KAF4583041.1"/>
    </source>
</evidence>
<gene>
    <name evidence="3" type="ORF">GQ602_006185</name>
</gene>
<evidence type="ECO:0000313" key="4">
    <source>
        <dbReference type="Proteomes" id="UP000562929"/>
    </source>
</evidence>
<keyword evidence="4" id="KW-1185">Reference proteome</keyword>